<comment type="caution">
    <text evidence="3">The sequence shown here is derived from an EMBL/GenBank/DDBJ whole genome shotgun (WGS) entry which is preliminary data.</text>
</comment>
<feature type="compositionally biased region" description="Basic and acidic residues" evidence="1">
    <location>
        <begin position="181"/>
        <end position="208"/>
    </location>
</feature>
<evidence type="ECO:0000313" key="4">
    <source>
        <dbReference type="Proteomes" id="UP000614601"/>
    </source>
</evidence>
<dbReference type="Proteomes" id="UP000783686">
    <property type="component" value="Unassembled WGS sequence"/>
</dbReference>
<evidence type="ECO:0000259" key="2">
    <source>
        <dbReference type="Pfam" id="PF09747"/>
    </source>
</evidence>
<dbReference type="Pfam" id="PF09747">
    <property type="entry name" value="CCD97-like_C"/>
    <property type="match status" value="1"/>
</dbReference>
<evidence type="ECO:0000313" key="3">
    <source>
        <dbReference type="EMBL" id="CAD5229879.1"/>
    </source>
</evidence>
<accession>A0A811LR54</accession>
<protein>
    <recommendedName>
        <fullName evidence="2">CCD97-like C-terminal domain-containing protein</fullName>
    </recommendedName>
</protein>
<dbReference type="PANTHER" id="PTHR31840">
    <property type="entry name" value="COILED-COIL DOMAIN-CONTAINING PROTEIN 97"/>
    <property type="match status" value="1"/>
</dbReference>
<dbReference type="EMBL" id="CAJFCW020000006">
    <property type="protein sequence ID" value="CAG9127298.1"/>
    <property type="molecule type" value="Genomic_DNA"/>
</dbReference>
<feature type="region of interest" description="Disordered" evidence="1">
    <location>
        <begin position="181"/>
        <end position="232"/>
    </location>
</feature>
<dbReference type="Proteomes" id="UP000614601">
    <property type="component" value="Unassembled WGS sequence"/>
</dbReference>
<sequence>MTKPSLFLQRYHQYIGQDDLKLFEDDEANQIYFDLIRRKKSNGKQHKDLRNQRFLAMQQLKTEGEYFSLDKMRERDPDLFDLMLGAHLNDDEKQCLRPTVELKNGEDYSDYIVEYEQCCSEETLAKRKKHIEDFEKVMKSDGTDRFLHHVDQHEDDEFEVEFDSDDEDGRNKEIERQARLLKQRKEKEVEDKISPQEKLDADKEEATEKLSILEVSNSEKQKPASDADNMDHDQRVEEFRTIMEERFLDGKDSKFYDYNKVGESAEYTKMVEQDEEDAYFDED</sequence>
<feature type="compositionally biased region" description="Basic and acidic residues" evidence="1">
    <location>
        <begin position="217"/>
        <end position="232"/>
    </location>
</feature>
<gene>
    <name evidence="3" type="ORF">BOKJ2_LOCUS13856</name>
</gene>
<evidence type="ECO:0000256" key="1">
    <source>
        <dbReference type="SAM" id="MobiDB-lite"/>
    </source>
</evidence>
<dbReference type="InterPro" id="IPR040233">
    <property type="entry name" value="CCD97-like_C"/>
</dbReference>
<dbReference type="InterPro" id="IPR018613">
    <property type="entry name" value="Ccdc97-like"/>
</dbReference>
<dbReference type="EMBL" id="CAJFDH010000006">
    <property type="protein sequence ID" value="CAD5229879.1"/>
    <property type="molecule type" value="Genomic_DNA"/>
</dbReference>
<reference evidence="3" key="1">
    <citation type="submission" date="2020-09" db="EMBL/GenBank/DDBJ databases">
        <authorList>
            <person name="Kikuchi T."/>
        </authorList>
    </citation>
    <scope>NUCLEOTIDE SEQUENCE</scope>
    <source>
        <strain evidence="3">SH1</strain>
    </source>
</reference>
<dbReference type="PANTHER" id="PTHR31840:SF1">
    <property type="entry name" value="COILED-COIL DOMAIN-CONTAINING PROTEIN 97"/>
    <property type="match status" value="1"/>
</dbReference>
<name>A0A811LR54_9BILA</name>
<feature type="domain" description="CCD97-like C-terminal" evidence="2">
    <location>
        <begin position="51"/>
        <end position="283"/>
    </location>
</feature>
<organism evidence="3 4">
    <name type="scientific">Bursaphelenchus okinawaensis</name>
    <dbReference type="NCBI Taxonomy" id="465554"/>
    <lineage>
        <taxon>Eukaryota</taxon>
        <taxon>Metazoa</taxon>
        <taxon>Ecdysozoa</taxon>
        <taxon>Nematoda</taxon>
        <taxon>Chromadorea</taxon>
        <taxon>Rhabditida</taxon>
        <taxon>Tylenchina</taxon>
        <taxon>Tylenchomorpha</taxon>
        <taxon>Aphelenchoidea</taxon>
        <taxon>Aphelenchoididae</taxon>
        <taxon>Bursaphelenchus</taxon>
    </lineage>
</organism>
<keyword evidence="4" id="KW-1185">Reference proteome</keyword>
<proteinExistence type="predicted"/>
<dbReference type="AlphaFoldDB" id="A0A811LR54"/>
<dbReference type="OrthoDB" id="333176at2759"/>